<dbReference type="GO" id="GO:0004725">
    <property type="term" value="F:protein tyrosine phosphatase activity"/>
    <property type="evidence" value="ECO:0007669"/>
    <property type="project" value="InterPro"/>
</dbReference>
<evidence type="ECO:0000256" key="1">
    <source>
        <dbReference type="SAM" id="MobiDB-lite"/>
    </source>
</evidence>
<dbReference type="EMBL" id="BTSY01000002">
    <property type="protein sequence ID" value="GMT16320.1"/>
    <property type="molecule type" value="Genomic_DNA"/>
</dbReference>
<dbReference type="PROSITE" id="PS50056">
    <property type="entry name" value="TYR_PHOSPHATASE_2"/>
    <property type="match status" value="1"/>
</dbReference>
<feature type="domain" description="Tyrosine-protein phosphatase" evidence="2">
    <location>
        <begin position="133"/>
        <end position="394"/>
    </location>
</feature>
<dbReference type="PRINTS" id="PR00700">
    <property type="entry name" value="PRTYPHPHTASE"/>
</dbReference>
<feature type="domain" description="Tyrosine specific protein phosphatases" evidence="3">
    <location>
        <begin position="317"/>
        <end position="385"/>
    </location>
</feature>
<sequence length="424" mass="47529">SHFFLVRLRAMVDSKQKRKSGSIGGHHGSHHSTGGRVDRQATQQNSNDEETDNSRDTTGGQMKSSGHSKESAKHNNSSGQHSHNGNRKTEKETTTAKTINKKSRSRKHSKESPMETAAMNVLKHIQKIGWLGVEQEFTSVRSIIQRDVFTYTSFSKHPVKNRFMDVVCLDHTRYQLSTGVPPMSDYIHANKVRLEGGEREFIATQAPMESTVEDFWRLVYDCNPPIVICLQELEVLNGRKGESYFPLKQGEVAVFGTMTVTNKQVIMNEECAKSTGYTSFSLEVVPEDTPSNIIIKLIQTSEWPDTGTSVRERRIAISLLKLMEAEAKGSNVVHCSAGIGRTGTYILFSAVVAKLRKAMPIHLPGMLLELRGQRASCIQTCEQYANVYVLLIEYLLLTHEATFSTIGNQLLHDYAAFRKTREAH</sequence>
<keyword evidence="5" id="KW-1185">Reference proteome</keyword>
<dbReference type="Gene3D" id="3.90.190.10">
    <property type="entry name" value="Protein tyrosine phosphatase superfamily"/>
    <property type="match status" value="1"/>
</dbReference>
<dbReference type="SMART" id="SM00404">
    <property type="entry name" value="PTPc_motif"/>
    <property type="match status" value="1"/>
</dbReference>
<dbReference type="InterPro" id="IPR016130">
    <property type="entry name" value="Tyr_Pase_AS"/>
</dbReference>
<organism evidence="4 5">
    <name type="scientific">Pristionchus fissidentatus</name>
    <dbReference type="NCBI Taxonomy" id="1538716"/>
    <lineage>
        <taxon>Eukaryota</taxon>
        <taxon>Metazoa</taxon>
        <taxon>Ecdysozoa</taxon>
        <taxon>Nematoda</taxon>
        <taxon>Chromadorea</taxon>
        <taxon>Rhabditida</taxon>
        <taxon>Rhabditina</taxon>
        <taxon>Diplogasteromorpha</taxon>
        <taxon>Diplogasteroidea</taxon>
        <taxon>Neodiplogasteridae</taxon>
        <taxon>Pristionchus</taxon>
    </lineage>
</organism>
<protein>
    <recommendedName>
        <fullName evidence="6">Tyrosine phosphatase</fullName>
    </recommendedName>
</protein>
<feature type="region of interest" description="Disordered" evidence="1">
    <location>
        <begin position="14"/>
        <end position="115"/>
    </location>
</feature>
<evidence type="ECO:0000313" key="4">
    <source>
        <dbReference type="EMBL" id="GMT16320.1"/>
    </source>
</evidence>
<dbReference type="SMART" id="SM00194">
    <property type="entry name" value="PTPc"/>
    <property type="match status" value="1"/>
</dbReference>
<feature type="compositionally biased region" description="Basic residues" evidence="1">
    <location>
        <begin position="99"/>
        <end position="109"/>
    </location>
</feature>
<dbReference type="Proteomes" id="UP001432322">
    <property type="component" value="Unassembled WGS sequence"/>
</dbReference>
<evidence type="ECO:0000259" key="2">
    <source>
        <dbReference type="PROSITE" id="PS50055"/>
    </source>
</evidence>
<dbReference type="PANTHER" id="PTHR23219:SF13">
    <property type="entry name" value="TYROSINE-PROTEIN PHOSPHATASE DOMAIN-CONTAINING PROTEIN"/>
    <property type="match status" value="1"/>
</dbReference>
<dbReference type="SUPFAM" id="SSF52799">
    <property type="entry name" value="(Phosphotyrosine protein) phosphatases II"/>
    <property type="match status" value="1"/>
</dbReference>
<feature type="compositionally biased region" description="Low complexity" evidence="1">
    <location>
        <begin position="74"/>
        <end position="83"/>
    </location>
</feature>
<dbReference type="AlphaFoldDB" id="A0AAV5VEI3"/>
<evidence type="ECO:0000313" key="5">
    <source>
        <dbReference type="Proteomes" id="UP001432322"/>
    </source>
</evidence>
<evidence type="ECO:0008006" key="6">
    <source>
        <dbReference type="Google" id="ProtNLM"/>
    </source>
</evidence>
<dbReference type="InterPro" id="IPR003595">
    <property type="entry name" value="Tyr_Pase_cat"/>
</dbReference>
<dbReference type="PROSITE" id="PS00383">
    <property type="entry name" value="TYR_PHOSPHATASE_1"/>
    <property type="match status" value="1"/>
</dbReference>
<dbReference type="InterPro" id="IPR029021">
    <property type="entry name" value="Prot-tyrosine_phosphatase-like"/>
</dbReference>
<reference evidence="4" key="1">
    <citation type="submission" date="2023-10" db="EMBL/GenBank/DDBJ databases">
        <title>Genome assembly of Pristionchus species.</title>
        <authorList>
            <person name="Yoshida K."/>
            <person name="Sommer R.J."/>
        </authorList>
    </citation>
    <scope>NUCLEOTIDE SEQUENCE</scope>
    <source>
        <strain evidence="4">RS5133</strain>
    </source>
</reference>
<feature type="non-terminal residue" evidence="4">
    <location>
        <position position="1"/>
    </location>
</feature>
<dbReference type="InterPro" id="IPR000387">
    <property type="entry name" value="Tyr_Pase_dom"/>
</dbReference>
<feature type="compositionally biased region" description="Polar residues" evidence="1">
    <location>
        <begin position="56"/>
        <end position="65"/>
    </location>
</feature>
<gene>
    <name evidence="4" type="ORF">PFISCL1PPCAC_7617</name>
</gene>
<evidence type="ECO:0000259" key="3">
    <source>
        <dbReference type="PROSITE" id="PS50056"/>
    </source>
</evidence>
<dbReference type="Pfam" id="PF00102">
    <property type="entry name" value="Y_phosphatase"/>
    <property type="match status" value="1"/>
</dbReference>
<proteinExistence type="predicted"/>
<comment type="caution">
    <text evidence="4">The sequence shown here is derived from an EMBL/GenBank/DDBJ whole genome shotgun (WGS) entry which is preliminary data.</text>
</comment>
<dbReference type="PANTHER" id="PTHR23219">
    <property type="entry name" value="TYROSINE-PROTEIN PHOSPHATASE C15H7.3-RELATED"/>
    <property type="match status" value="1"/>
</dbReference>
<dbReference type="CDD" id="cd00047">
    <property type="entry name" value="PTPc"/>
    <property type="match status" value="1"/>
</dbReference>
<dbReference type="PROSITE" id="PS50055">
    <property type="entry name" value="TYR_PHOSPHATASE_PTP"/>
    <property type="match status" value="1"/>
</dbReference>
<accession>A0AAV5VEI3</accession>
<name>A0AAV5VEI3_9BILA</name>
<dbReference type="InterPro" id="IPR000242">
    <property type="entry name" value="PTP_cat"/>
</dbReference>